<evidence type="ECO:0000313" key="2">
    <source>
        <dbReference type="EMBL" id="SVB61913.1"/>
    </source>
</evidence>
<dbReference type="Pfam" id="PF11799">
    <property type="entry name" value="IMS_C"/>
    <property type="match status" value="1"/>
</dbReference>
<protein>
    <recommendedName>
        <fullName evidence="1">UmuC domain-containing protein</fullName>
    </recommendedName>
</protein>
<accession>A0A382FI84</accession>
<dbReference type="PANTHER" id="PTHR11076">
    <property type="entry name" value="DNA REPAIR POLYMERASE UMUC / TRANSFERASE FAMILY MEMBER"/>
    <property type="match status" value="1"/>
</dbReference>
<dbReference type="Gene3D" id="1.10.150.20">
    <property type="entry name" value="5' to 3' exonuclease, C-terminal subdomain"/>
    <property type="match status" value="1"/>
</dbReference>
<dbReference type="AlphaFoldDB" id="A0A382FI84"/>
<dbReference type="GO" id="GO:0003887">
    <property type="term" value="F:DNA-directed DNA polymerase activity"/>
    <property type="evidence" value="ECO:0007669"/>
    <property type="project" value="InterPro"/>
</dbReference>
<dbReference type="SUPFAM" id="SSF100879">
    <property type="entry name" value="Lesion bypass DNA polymerase (Y-family), little finger domain"/>
    <property type="match status" value="1"/>
</dbReference>
<dbReference type="Pfam" id="PF00817">
    <property type="entry name" value="IMS"/>
    <property type="match status" value="1"/>
</dbReference>
<sequence length="462" mass="51910">MRQFVPLGTGELTGLGLVATLATPVPETPQLRILHVDGDTFFASCEIAMDASLSGRPVWVGGGRKGDGIVIAANRLAKRFGIRTGTACFEARRLCPHGVLAKPHYDDYRRISRNMFRVMERYTPTLLPASIDEGFLDLTAMERYVWRKPSSSEYVNRLREEIERTVGIPVSAGLGGSMWAAKLATSAAKPGFCEIPPGREREFLADRPLSELAGCGRRRERSLAALGAHTFGDVARMPAMLLRKRFGIWGQQLWLFARGEWTEPVEVDVKDRTTISSSTTLPVDEPDYDAGLIFLLSEAARLTGQLRREGLQARELFVSIRFSDFERTGSRHRFQHPQFRNSVISEVMEQLYWDAMRGAHKAIRQICLGFSNLQRLDTQPTLWGSTDAERWGAIDHALQVLERRFGENAIMTGAQFALKKQNDFFEVPPAKCPFGPREATLTEPVKLNPKEARRYLKTLAKR</sequence>
<dbReference type="InterPro" id="IPR050116">
    <property type="entry name" value="DNA_polymerase-Y"/>
</dbReference>
<dbReference type="GO" id="GO:0042276">
    <property type="term" value="P:error-prone translesion synthesis"/>
    <property type="evidence" value="ECO:0007669"/>
    <property type="project" value="TreeGrafter"/>
</dbReference>
<reference evidence="2" key="1">
    <citation type="submission" date="2018-05" db="EMBL/GenBank/DDBJ databases">
        <authorList>
            <person name="Lanie J.A."/>
            <person name="Ng W.-L."/>
            <person name="Kazmierczak K.M."/>
            <person name="Andrzejewski T.M."/>
            <person name="Davidsen T.M."/>
            <person name="Wayne K.J."/>
            <person name="Tettelin H."/>
            <person name="Glass J.I."/>
            <person name="Rusch D."/>
            <person name="Podicherti R."/>
            <person name="Tsui H.-C.T."/>
            <person name="Winkler M.E."/>
        </authorList>
    </citation>
    <scope>NUCLEOTIDE SEQUENCE</scope>
</reference>
<name>A0A382FI84_9ZZZZ</name>
<dbReference type="SUPFAM" id="SSF56672">
    <property type="entry name" value="DNA/RNA polymerases"/>
    <property type="match status" value="1"/>
</dbReference>
<dbReference type="PROSITE" id="PS50173">
    <property type="entry name" value="UMUC"/>
    <property type="match status" value="1"/>
</dbReference>
<proteinExistence type="predicted"/>
<dbReference type="InterPro" id="IPR043502">
    <property type="entry name" value="DNA/RNA_pol_sf"/>
</dbReference>
<dbReference type="EMBL" id="UINC01049757">
    <property type="protein sequence ID" value="SVB61913.1"/>
    <property type="molecule type" value="Genomic_DNA"/>
</dbReference>
<dbReference type="GO" id="GO:0003684">
    <property type="term" value="F:damaged DNA binding"/>
    <property type="evidence" value="ECO:0007669"/>
    <property type="project" value="InterPro"/>
</dbReference>
<dbReference type="PANTHER" id="PTHR11076:SF34">
    <property type="entry name" value="PROTEIN UMUC"/>
    <property type="match status" value="1"/>
</dbReference>
<evidence type="ECO:0000259" key="1">
    <source>
        <dbReference type="PROSITE" id="PS50173"/>
    </source>
</evidence>
<dbReference type="InterPro" id="IPR017961">
    <property type="entry name" value="DNA_pol_Y-fam_little_finger"/>
</dbReference>
<dbReference type="InterPro" id="IPR001126">
    <property type="entry name" value="UmuC"/>
</dbReference>
<dbReference type="Gene3D" id="3.30.70.270">
    <property type="match status" value="1"/>
</dbReference>
<dbReference type="GO" id="GO:0006281">
    <property type="term" value="P:DNA repair"/>
    <property type="evidence" value="ECO:0007669"/>
    <property type="project" value="InterPro"/>
</dbReference>
<dbReference type="CDD" id="cd03586">
    <property type="entry name" value="PolY_Pol_IV_kappa"/>
    <property type="match status" value="1"/>
</dbReference>
<dbReference type="Gene3D" id="3.30.1490.100">
    <property type="entry name" value="DNA polymerase, Y-family, little finger domain"/>
    <property type="match status" value="1"/>
</dbReference>
<dbReference type="InterPro" id="IPR043128">
    <property type="entry name" value="Rev_trsase/Diguanyl_cyclase"/>
</dbReference>
<gene>
    <name evidence="2" type="ORF">METZ01_LOCUS214767</name>
</gene>
<organism evidence="2">
    <name type="scientific">marine metagenome</name>
    <dbReference type="NCBI Taxonomy" id="408172"/>
    <lineage>
        <taxon>unclassified sequences</taxon>
        <taxon>metagenomes</taxon>
        <taxon>ecological metagenomes</taxon>
    </lineage>
</organism>
<dbReference type="GO" id="GO:0009432">
    <property type="term" value="P:SOS response"/>
    <property type="evidence" value="ECO:0007669"/>
    <property type="project" value="TreeGrafter"/>
</dbReference>
<feature type="domain" description="UmuC" evidence="1">
    <location>
        <begin position="33"/>
        <end position="216"/>
    </location>
</feature>
<dbReference type="GO" id="GO:0005829">
    <property type="term" value="C:cytosol"/>
    <property type="evidence" value="ECO:0007669"/>
    <property type="project" value="TreeGrafter"/>
</dbReference>
<dbReference type="InterPro" id="IPR036775">
    <property type="entry name" value="DNA_pol_Y-fam_lit_finger_sf"/>
</dbReference>
<dbReference type="InterPro" id="IPR022880">
    <property type="entry name" value="DNApol_IV"/>
</dbReference>
<dbReference type="Gene3D" id="3.40.1170.60">
    <property type="match status" value="1"/>
</dbReference>